<proteinExistence type="predicted"/>
<sequence length="804" mass="91283">MGRSKNPKQNRRPTTQQFPPSQPIQNLIYSLQAPQGLKPPILRRLYNLLLYLSSNHPLCCQGAGADSTFWGIRVSLEDICSLSDILFKELSKTFNQFLSALRAISVKRALIQASLHSAIWAITELLNLLLRCCMVILNLLVPDRALENGQVLLDILGELCSLGLPQENEENIIGFEKVSLKYTYKYNHCTASSNEDIVASLHFMEPVNPSLPFLRALLEVFADELLVHGQLRQYFMLIDSLPSTSRKLFICRSSHGDLGSVTEIVSTHFCLAFSDDQAFENFLNGLWAIRKYNRAPELSLTASLVLLLNDFMLSAPKFLHAHLISLVSDAVTLDLSLVNTRADFRLMDCYLSAFERSVILYVKHMSNSQRNDYPSGDSVRKTKKYEGNSQPTFESYIQPVTRQKVKNLITKLDSSWQSELHMLLRTKSDLATSSITYVKESKHILDTSFREEIIAILSCIIWEAFSSEVDDATLHASGKESPQDICLLASILKLMSCSLRQSIWCLRHDGNLGCLKTLKDFSSCKEYDTIVGIISCFQQVGICLPVQKSLCRMMEIHPEAHKESRVMLLHFSGLLSLGFSTGLDFLVKGCISTIISLMNLILFEEGNLYALRFDLRSESFSLHPDNVPEAKVEKKSSLLVASKFLKIQTLYLRDTLLVALFALVVLDIYLHIQHCLDFIPLQVINIDAGHCVPSLSSEGVGHENKREETLTRPSPRKNTQCVVGIEEETEETCNGKIFLKCRLENRGKPSDFDDLANFIECKKGKDYTGWLKDRQRYRKWKCEKMAVLRWKKRKTLKFMKEKKT</sequence>
<dbReference type="EMBL" id="CM046393">
    <property type="protein sequence ID" value="KAI8551047.1"/>
    <property type="molecule type" value="Genomic_DNA"/>
</dbReference>
<accession>A0ACC0NCI9</accession>
<name>A0ACC0NCI9_RHOML</name>
<organism evidence="1 2">
    <name type="scientific">Rhododendron molle</name>
    <name type="common">Chinese azalea</name>
    <name type="synonym">Azalea mollis</name>
    <dbReference type="NCBI Taxonomy" id="49168"/>
    <lineage>
        <taxon>Eukaryota</taxon>
        <taxon>Viridiplantae</taxon>
        <taxon>Streptophyta</taxon>
        <taxon>Embryophyta</taxon>
        <taxon>Tracheophyta</taxon>
        <taxon>Spermatophyta</taxon>
        <taxon>Magnoliopsida</taxon>
        <taxon>eudicotyledons</taxon>
        <taxon>Gunneridae</taxon>
        <taxon>Pentapetalae</taxon>
        <taxon>asterids</taxon>
        <taxon>Ericales</taxon>
        <taxon>Ericaceae</taxon>
        <taxon>Ericoideae</taxon>
        <taxon>Rhodoreae</taxon>
        <taxon>Rhododendron</taxon>
    </lineage>
</organism>
<evidence type="ECO:0000313" key="1">
    <source>
        <dbReference type="EMBL" id="KAI8551047.1"/>
    </source>
</evidence>
<keyword evidence="2" id="KW-1185">Reference proteome</keyword>
<reference evidence="1" key="1">
    <citation type="submission" date="2022-02" db="EMBL/GenBank/DDBJ databases">
        <title>Plant Genome Project.</title>
        <authorList>
            <person name="Zhang R.-G."/>
        </authorList>
    </citation>
    <scope>NUCLEOTIDE SEQUENCE</scope>
    <source>
        <strain evidence="1">AT1</strain>
    </source>
</reference>
<protein>
    <submittedName>
        <fullName evidence="1">Uncharacterized protein</fullName>
    </submittedName>
</protein>
<dbReference type="Proteomes" id="UP001062846">
    <property type="component" value="Chromosome 6"/>
</dbReference>
<evidence type="ECO:0000313" key="2">
    <source>
        <dbReference type="Proteomes" id="UP001062846"/>
    </source>
</evidence>
<gene>
    <name evidence="1" type="ORF">RHMOL_Rhmol06G0154400</name>
</gene>
<comment type="caution">
    <text evidence="1">The sequence shown here is derived from an EMBL/GenBank/DDBJ whole genome shotgun (WGS) entry which is preliminary data.</text>
</comment>